<feature type="compositionally biased region" description="Low complexity" evidence="1">
    <location>
        <begin position="32"/>
        <end position="53"/>
    </location>
</feature>
<dbReference type="EMBL" id="LMWL01000002">
    <property type="protein sequence ID" value="KUM98890.1"/>
    <property type="molecule type" value="Genomic_DNA"/>
</dbReference>
<proteinExistence type="predicted"/>
<comment type="caution">
    <text evidence="3">The sequence shown here is derived from an EMBL/GenBank/DDBJ whole genome shotgun (WGS) entry which is preliminary data.</text>
</comment>
<feature type="chain" id="PRO_5007101912" evidence="2">
    <location>
        <begin position="31"/>
        <end position="83"/>
    </location>
</feature>
<name>A0A101NT83_9ACTN</name>
<feature type="region of interest" description="Disordered" evidence="1">
    <location>
        <begin position="31"/>
        <end position="57"/>
    </location>
</feature>
<feature type="signal peptide" evidence="2">
    <location>
        <begin position="1"/>
        <end position="30"/>
    </location>
</feature>
<sequence>MNRIRRFAACTAASTLLTFGALALASPAQAQDDVPPSSVAVSVVPADDTTGTGDNNGGGGLGGLLGGLLHVVGGLLGGLTGAV</sequence>
<accession>A0A101NT83</accession>
<keyword evidence="4" id="KW-1185">Reference proteome</keyword>
<evidence type="ECO:0000256" key="1">
    <source>
        <dbReference type="SAM" id="MobiDB-lite"/>
    </source>
</evidence>
<evidence type="ECO:0000313" key="3">
    <source>
        <dbReference type="EMBL" id="KUM98890.1"/>
    </source>
</evidence>
<evidence type="ECO:0000313" key="4">
    <source>
        <dbReference type="Proteomes" id="UP000054241"/>
    </source>
</evidence>
<reference evidence="3 4" key="1">
    <citation type="submission" date="2015-10" db="EMBL/GenBank/DDBJ databases">
        <title>Draft genome sequence of Streptomyces cellostaticus DSM 40189, type strain for the species Streptomyces cellostaticus.</title>
        <authorList>
            <person name="Ruckert C."/>
            <person name="Winkler A."/>
            <person name="Kalinowski J."/>
            <person name="Kampfer P."/>
            <person name="Glaeser S."/>
        </authorList>
    </citation>
    <scope>NUCLEOTIDE SEQUENCE [LARGE SCALE GENOMIC DNA]</scope>
    <source>
        <strain evidence="3 4">DSM 40189</strain>
    </source>
</reference>
<keyword evidence="2" id="KW-0732">Signal</keyword>
<gene>
    <name evidence="3" type="ORF">AQI88_01190</name>
</gene>
<organism evidence="3 4">
    <name type="scientific">Streptomyces cellostaticus</name>
    <dbReference type="NCBI Taxonomy" id="67285"/>
    <lineage>
        <taxon>Bacteria</taxon>
        <taxon>Bacillati</taxon>
        <taxon>Actinomycetota</taxon>
        <taxon>Actinomycetes</taxon>
        <taxon>Kitasatosporales</taxon>
        <taxon>Streptomycetaceae</taxon>
        <taxon>Streptomyces</taxon>
    </lineage>
</organism>
<dbReference type="Proteomes" id="UP000054241">
    <property type="component" value="Unassembled WGS sequence"/>
</dbReference>
<dbReference type="AlphaFoldDB" id="A0A101NT83"/>
<evidence type="ECO:0000256" key="2">
    <source>
        <dbReference type="SAM" id="SignalP"/>
    </source>
</evidence>
<protein>
    <submittedName>
        <fullName evidence="3">Uncharacterized protein</fullName>
    </submittedName>
</protein>
<dbReference type="RefSeq" id="WP_066990284.1">
    <property type="nucleotide sequence ID" value="NZ_BNDU01000004.1"/>
</dbReference>